<feature type="region of interest" description="Disordered" evidence="1">
    <location>
        <begin position="1"/>
        <end position="32"/>
    </location>
</feature>
<dbReference type="Proteomes" id="UP000655094">
    <property type="component" value="Unassembled WGS sequence"/>
</dbReference>
<protein>
    <submittedName>
        <fullName evidence="2">Uncharacterized protein</fullName>
    </submittedName>
</protein>
<dbReference type="EMBL" id="BNFF01000001">
    <property type="protein sequence ID" value="GHK53084.1"/>
    <property type="molecule type" value="Genomic_DNA"/>
</dbReference>
<comment type="caution">
    <text evidence="2">The sequence shown here is derived from an EMBL/GenBank/DDBJ whole genome shotgun (WGS) entry which is preliminary data.</text>
</comment>
<organism evidence="2 3">
    <name type="scientific">Klebsiella pneumoniae</name>
    <dbReference type="NCBI Taxonomy" id="573"/>
    <lineage>
        <taxon>Bacteria</taxon>
        <taxon>Pseudomonadati</taxon>
        <taxon>Pseudomonadota</taxon>
        <taxon>Gammaproteobacteria</taxon>
        <taxon>Enterobacterales</taxon>
        <taxon>Enterobacteriaceae</taxon>
        <taxon>Klebsiella/Raoultella group</taxon>
        <taxon>Klebsiella</taxon>
        <taxon>Klebsiella pneumoniae complex</taxon>
    </lineage>
</organism>
<dbReference type="AlphaFoldDB" id="A0A919LSQ6"/>
<proteinExistence type="predicted"/>
<sequence>MTLMAGHIGQRPAQGRRAVRCPGTPLVTPDPFVTGEAEQRDIAGHLLRREAFRADDGLEQAQRIGRFRAVVASLPETGWRSLPQHHCNSP</sequence>
<name>A0A919LSQ6_KLEPN</name>
<evidence type="ECO:0000256" key="1">
    <source>
        <dbReference type="SAM" id="MobiDB-lite"/>
    </source>
</evidence>
<accession>A0A919LSQ6</accession>
<gene>
    <name evidence="2" type="ORF">KPZU09_28200</name>
</gene>
<evidence type="ECO:0000313" key="3">
    <source>
        <dbReference type="Proteomes" id="UP000655094"/>
    </source>
</evidence>
<evidence type="ECO:0000313" key="2">
    <source>
        <dbReference type="EMBL" id="GHK53084.1"/>
    </source>
</evidence>
<reference evidence="2" key="1">
    <citation type="submission" date="2020-10" db="EMBL/GenBank/DDBJ databases">
        <title>Genome Sequence of ESBL Producing Zambian Clinical Strains.</title>
        <authorList>
            <person name="Shawa M."/>
            <person name="Furuta Y."/>
            <person name="Simbotwe M."/>
            <person name="Mulenga E."/>
            <person name="Mubanga M."/>
            <person name="Mulenga G."/>
            <person name="Kaile C."/>
            <person name="Zorigt T."/>
            <person name="Hang'ombe B."/>
            <person name="Higashi H."/>
        </authorList>
    </citation>
    <scope>NUCLEOTIDE SEQUENCE</scope>
    <source>
        <strain evidence="2">Zam_UTH_09</strain>
    </source>
</reference>